<dbReference type="Proteomes" id="UP001458880">
    <property type="component" value="Unassembled WGS sequence"/>
</dbReference>
<name>A0AAW1LEL8_POPJA</name>
<comment type="caution">
    <text evidence="1">The sequence shown here is derived from an EMBL/GenBank/DDBJ whole genome shotgun (WGS) entry which is preliminary data.</text>
</comment>
<evidence type="ECO:0000313" key="2">
    <source>
        <dbReference type="Proteomes" id="UP001458880"/>
    </source>
</evidence>
<dbReference type="EMBL" id="JASPKY010000125">
    <property type="protein sequence ID" value="KAK9731858.1"/>
    <property type="molecule type" value="Genomic_DNA"/>
</dbReference>
<keyword evidence="2" id="KW-1185">Reference proteome</keyword>
<proteinExistence type="predicted"/>
<reference evidence="1 2" key="1">
    <citation type="journal article" date="2024" name="BMC Genomics">
        <title>De novo assembly and annotation of Popillia japonica's genome with initial clues to its potential as an invasive pest.</title>
        <authorList>
            <person name="Cucini C."/>
            <person name="Boschi S."/>
            <person name="Funari R."/>
            <person name="Cardaioli E."/>
            <person name="Iannotti N."/>
            <person name="Marturano G."/>
            <person name="Paoli F."/>
            <person name="Bruttini M."/>
            <person name="Carapelli A."/>
            <person name="Frati F."/>
            <person name="Nardi F."/>
        </authorList>
    </citation>
    <scope>NUCLEOTIDE SEQUENCE [LARGE SCALE GENOMIC DNA]</scope>
    <source>
        <strain evidence="1">DMR45628</strain>
    </source>
</reference>
<sequence>MVIVNVLDRFFDELAPRPVQSQLGIINKELENLMIIDEKRIIIQLASCVKIKSHRNIDYSSCNVNKPHQVTIKKN</sequence>
<dbReference type="AlphaFoldDB" id="A0AAW1LEL8"/>
<organism evidence="1 2">
    <name type="scientific">Popillia japonica</name>
    <name type="common">Japanese beetle</name>
    <dbReference type="NCBI Taxonomy" id="7064"/>
    <lineage>
        <taxon>Eukaryota</taxon>
        <taxon>Metazoa</taxon>
        <taxon>Ecdysozoa</taxon>
        <taxon>Arthropoda</taxon>
        <taxon>Hexapoda</taxon>
        <taxon>Insecta</taxon>
        <taxon>Pterygota</taxon>
        <taxon>Neoptera</taxon>
        <taxon>Endopterygota</taxon>
        <taxon>Coleoptera</taxon>
        <taxon>Polyphaga</taxon>
        <taxon>Scarabaeiformia</taxon>
        <taxon>Scarabaeidae</taxon>
        <taxon>Rutelinae</taxon>
        <taxon>Popillia</taxon>
    </lineage>
</organism>
<protein>
    <submittedName>
        <fullName evidence="1">Uncharacterized protein</fullName>
    </submittedName>
</protein>
<gene>
    <name evidence="1" type="ORF">QE152_g13303</name>
</gene>
<evidence type="ECO:0000313" key="1">
    <source>
        <dbReference type="EMBL" id="KAK9731858.1"/>
    </source>
</evidence>
<accession>A0AAW1LEL8</accession>